<feature type="transmembrane region" description="Helical" evidence="2">
    <location>
        <begin position="12"/>
        <end position="37"/>
    </location>
</feature>
<keyword evidence="4" id="KW-1185">Reference proteome</keyword>
<reference evidence="3 4" key="1">
    <citation type="submission" date="2013-07" db="EMBL/GenBank/DDBJ databases">
        <title>The Genome Sequence of Cryptococcus heveanensis BCC8398.</title>
        <authorList>
            <consortium name="The Broad Institute Genome Sequencing Platform"/>
            <person name="Cuomo C."/>
            <person name="Litvintseva A."/>
            <person name="Chen Y."/>
            <person name="Heitman J."/>
            <person name="Sun S."/>
            <person name="Springer D."/>
            <person name="Dromer F."/>
            <person name="Young S.K."/>
            <person name="Zeng Q."/>
            <person name="Gargeya S."/>
            <person name="Fitzgerald M."/>
            <person name="Abouelleil A."/>
            <person name="Alvarado L."/>
            <person name="Berlin A.M."/>
            <person name="Chapman S.B."/>
            <person name="Dewar J."/>
            <person name="Goldberg J."/>
            <person name="Griggs A."/>
            <person name="Gujja S."/>
            <person name="Hansen M."/>
            <person name="Howarth C."/>
            <person name="Imamovic A."/>
            <person name="Larimer J."/>
            <person name="McCowan C."/>
            <person name="Murphy C."/>
            <person name="Pearson M."/>
            <person name="Priest M."/>
            <person name="Roberts A."/>
            <person name="Saif S."/>
            <person name="Shea T."/>
            <person name="Sykes S."/>
            <person name="Wortman J."/>
            <person name="Nusbaum C."/>
            <person name="Birren B."/>
        </authorList>
    </citation>
    <scope>NUCLEOTIDE SEQUENCE [LARGE SCALE GENOMIC DNA]</scope>
    <source>
        <strain evidence="3 4">BCC8398</strain>
    </source>
</reference>
<dbReference type="OrthoDB" id="2570109at2759"/>
<feature type="transmembrane region" description="Helical" evidence="2">
    <location>
        <begin position="141"/>
        <end position="163"/>
    </location>
</feature>
<feature type="region of interest" description="Disordered" evidence="1">
    <location>
        <begin position="306"/>
        <end position="363"/>
    </location>
</feature>
<accession>A0A1B9GSM8</accession>
<keyword evidence="2" id="KW-1133">Transmembrane helix</keyword>
<feature type="compositionally biased region" description="Basic and acidic residues" evidence="1">
    <location>
        <begin position="323"/>
        <end position="349"/>
    </location>
</feature>
<feature type="transmembrane region" description="Helical" evidence="2">
    <location>
        <begin position="190"/>
        <end position="209"/>
    </location>
</feature>
<feature type="compositionally biased region" description="Low complexity" evidence="1">
    <location>
        <begin position="309"/>
        <end position="322"/>
    </location>
</feature>
<name>A0A1B9GSM8_9TREE</name>
<gene>
    <name evidence="3" type="ORF">I316_04421</name>
</gene>
<dbReference type="Proteomes" id="UP000092666">
    <property type="component" value="Unassembled WGS sequence"/>
</dbReference>
<keyword evidence="2" id="KW-0812">Transmembrane</keyword>
<evidence type="ECO:0000256" key="2">
    <source>
        <dbReference type="SAM" id="Phobius"/>
    </source>
</evidence>
<keyword evidence="2" id="KW-0472">Membrane</keyword>
<proteinExistence type="predicted"/>
<sequence length="363" mass="38847">MGSLKKTIYHPTLSQPFISLGLTALTLLLLVLVLLSVPGPIKSLSWFTVKGEGEGSEGSLSAGVLGWCMTDTSNCTYAPLSDNAYLSTMIDTGEALVVRTMLPLACYWMIVTFILWIGLTILSPIGYIINDLDSISRHLKFVIVESCVLCMSIFGNVLCWLAFGLGRTAYLSVERAGGNPKSGRAMETTAVAALFSLISLVTAIWGLHLRLRGAQIQWKEEAVMVRRRSMALCASGAVGPDEAASLGGSLGGTGSIRVGGTNRDSKAFEKRWSTSTLGLGVGPGGAVAPEYSTNGLQHRGSLVKAGYHPEQPQPQAQTQAPPQDRDRDREERLDEADRSSQEIVRKVSLHDGPYAAAHNAAPN</sequence>
<dbReference type="EMBL" id="KI669502">
    <property type="protein sequence ID" value="OCF34074.1"/>
    <property type="molecule type" value="Genomic_DNA"/>
</dbReference>
<protein>
    <submittedName>
        <fullName evidence="3">Uncharacterized protein</fullName>
    </submittedName>
</protein>
<reference evidence="4" key="2">
    <citation type="submission" date="2013-12" db="EMBL/GenBank/DDBJ databases">
        <title>Evolution of pathogenesis and genome organization in the Tremellales.</title>
        <authorList>
            <person name="Cuomo C."/>
            <person name="Litvintseva A."/>
            <person name="Heitman J."/>
            <person name="Chen Y."/>
            <person name="Sun S."/>
            <person name="Springer D."/>
            <person name="Dromer F."/>
            <person name="Young S."/>
            <person name="Zeng Q."/>
            <person name="Chapman S."/>
            <person name="Gujja S."/>
            <person name="Saif S."/>
            <person name="Birren B."/>
        </authorList>
    </citation>
    <scope>NUCLEOTIDE SEQUENCE [LARGE SCALE GENOMIC DNA]</scope>
    <source>
        <strain evidence="4">BCC8398</strain>
    </source>
</reference>
<feature type="transmembrane region" description="Helical" evidence="2">
    <location>
        <begin position="107"/>
        <end position="129"/>
    </location>
</feature>
<evidence type="ECO:0000256" key="1">
    <source>
        <dbReference type="SAM" id="MobiDB-lite"/>
    </source>
</evidence>
<evidence type="ECO:0000313" key="3">
    <source>
        <dbReference type="EMBL" id="OCF34074.1"/>
    </source>
</evidence>
<evidence type="ECO:0000313" key="4">
    <source>
        <dbReference type="Proteomes" id="UP000092666"/>
    </source>
</evidence>
<organism evidence="3 4">
    <name type="scientific">Kwoniella heveanensis BCC8398</name>
    <dbReference type="NCBI Taxonomy" id="1296120"/>
    <lineage>
        <taxon>Eukaryota</taxon>
        <taxon>Fungi</taxon>
        <taxon>Dikarya</taxon>
        <taxon>Basidiomycota</taxon>
        <taxon>Agaricomycotina</taxon>
        <taxon>Tremellomycetes</taxon>
        <taxon>Tremellales</taxon>
        <taxon>Cryptococcaceae</taxon>
        <taxon>Kwoniella</taxon>
    </lineage>
</organism>
<dbReference type="AlphaFoldDB" id="A0A1B9GSM8"/>